<dbReference type="Gene3D" id="2.60.40.10">
    <property type="entry name" value="Immunoglobulins"/>
    <property type="match status" value="1"/>
</dbReference>
<protein>
    <submittedName>
        <fullName evidence="1">T9SS type A sorting domain-containing protein</fullName>
    </submittedName>
</protein>
<organism evidence="1 2">
    <name type="scientific">Niastella caeni</name>
    <dbReference type="NCBI Taxonomy" id="2569763"/>
    <lineage>
        <taxon>Bacteria</taxon>
        <taxon>Pseudomonadati</taxon>
        <taxon>Bacteroidota</taxon>
        <taxon>Chitinophagia</taxon>
        <taxon>Chitinophagales</taxon>
        <taxon>Chitinophagaceae</taxon>
        <taxon>Niastella</taxon>
    </lineage>
</organism>
<dbReference type="NCBIfam" id="TIGR04183">
    <property type="entry name" value="Por_Secre_tail"/>
    <property type="match status" value="1"/>
</dbReference>
<dbReference type="InterPro" id="IPR026444">
    <property type="entry name" value="Secre_tail"/>
</dbReference>
<dbReference type="RefSeq" id="WP_136576592.1">
    <property type="nucleotide sequence ID" value="NZ_STFF01000002.1"/>
</dbReference>
<reference evidence="1 2" key="1">
    <citation type="submission" date="2019-04" db="EMBL/GenBank/DDBJ databases">
        <title>Niastella caeni sp. nov., isolated from activated sludge.</title>
        <authorList>
            <person name="Sheng M."/>
        </authorList>
    </citation>
    <scope>NUCLEOTIDE SEQUENCE [LARGE SCALE GENOMIC DNA]</scope>
    <source>
        <strain evidence="1 2">HX-2-15</strain>
    </source>
</reference>
<evidence type="ECO:0000313" key="1">
    <source>
        <dbReference type="EMBL" id="THU39836.1"/>
    </source>
</evidence>
<proteinExistence type="predicted"/>
<accession>A0A4V4H1B5</accession>
<comment type="caution">
    <text evidence="1">The sequence shown here is derived from an EMBL/GenBank/DDBJ whole genome shotgun (WGS) entry which is preliminary data.</text>
</comment>
<gene>
    <name evidence="1" type="ORF">FAM09_08030</name>
</gene>
<sequence>MKKLYSSFIFIFILLFFGVLHCRAQQDTIKAGSFIINMGVIPQTFANGLKPYGLVYDLVKNYKIPVKWVINTSKTKDGIDFTHNGISYRGGTFIIPFEFRTPTINSVISSWEAQGVVGNTSVSSMLLNAYKTFYYAPNWTMDFQNGTLVTNYFANAGIPSSAYGGDSANWKTPAQLGACDDIFVMPHADPTWSTHNNLYYWNKDYKGNIWAACHAVSEMENLTDPSNTIQMNFLSTTGLVNWKDHKKDASPPYQYQDHGHPFMQFMQTMDEATNIGSEKIYIPKSGGGWRSTTTLGVYDASSASVPSLSPGPAAIVAYGRAFGDNNRGWVMYEAGHDHNSSGTEAEKVAAQRAFFNYSFIVAVDRLAEFEPEILGLPDLPLPNQPYDISFNVPHGIDLSNYIIQWTSNCGGTFSSTNAPSVTFTPPAATGNCIVTVTLTDGCGRQAFASEGTLISSVLSASSATLRGSYNATNRTVQLNWTDINPKGTDHYEIQRSENGTAFKTVALFFPDQETKNAGFSYKDKFTVQGTALYRLKINTTGKSVTYSNIIKVMSEDASPQLTVLSNPVKGNIVFEYESPVPGNINAMLIDMNGRVVKNKSVSVQKGATRVQMDSTWPAGMYLLRVVSAGNSIIQKVQLIK</sequence>
<dbReference type="EMBL" id="STFF01000002">
    <property type="protein sequence ID" value="THU39836.1"/>
    <property type="molecule type" value="Genomic_DNA"/>
</dbReference>
<name>A0A4V4H1B5_9BACT</name>
<dbReference type="OrthoDB" id="652988at2"/>
<dbReference type="InterPro" id="IPR013783">
    <property type="entry name" value="Ig-like_fold"/>
</dbReference>
<dbReference type="AlphaFoldDB" id="A0A4V4H1B5"/>
<dbReference type="Proteomes" id="UP000306918">
    <property type="component" value="Unassembled WGS sequence"/>
</dbReference>
<evidence type="ECO:0000313" key="2">
    <source>
        <dbReference type="Proteomes" id="UP000306918"/>
    </source>
</evidence>
<keyword evidence="2" id="KW-1185">Reference proteome</keyword>